<evidence type="ECO:0000256" key="1">
    <source>
        <dbReference type="SAM" id="MobiDB-lite"/>
    </source>
</evidence>
<sequence>MDANTGPLFSAPIVKRNLPQIAQELSFKLAGSGPLAPITLDREFDIGGQEIFENRRQVLLARRVNENQLKASPSTRGSENPIVVEMAESSEEEDEDEDVMEVEAGPLIKKPPGEPGRPNSGRFNIEQAMGWTKEDYSKLQAFVATECEVELDTEQSIANQEEKKIKLVCISAAKTFPGLKQFKDAWPVRSLIKLQLKKTSEQARKTKKGADLDDIMAAISKAGKSKKAVGKRKEPEGSQEISEDEEERRRVRFTRQKMSG</sequence>
<dbReference type="AlphaFoldDB" id="A0A5C3KBP7"/>
<gene>
    <name evidence="2" type="ORF">FA15DRAFT_711064</name>
</gene>
<feature type="region of interest" description="Disordered" evidence="1">
    <location>
        <begin position="222"/>
        <end position="260"/>
    </location>
</feature>
<reference evidence="2 3" key="1">
    <citation type="journal article" date="2019" name="Nat. Ecol. Evol.">
        <title>Megaphylogeny resolves global patterns of mushroom evolution.</title>
        <authorList>
            <person name="Varga T."/>
            <person name="Krizsan K."/>
            <person name="Foldi C."/>
            <person name="Dima B."/>
            <person name="Sanchez-Garcia M."/>
            <person name="Sanchez-Ramirez S."/>
            <person name="Szollosi G.J."/>
            <person name="Szarkandi J.G."/>
            <person name="Papp V."/>
            <person name="Albert L."/>
            <person name="Andreopoulos W."/>
            <person name="Angelini C."/>
            <person name="Antonin V."/>
            <person name="Barry K.W."/>
            <person name="Bougher N.L."/>
            <person name="Buchanan P."/>
            <person name="Buyck B."/>
            <person name="Bense V."/>
            <person name="Catcheside P."/>
            <person name="Chovatia M."/>
            <person name="Cooper J."/>
            <person name="Damon W."/>
            <person name="Desjardin D."/>
            <person name="Finy P."/>
            <person name="Geml J."/>
            <person name="Haridas S."/>
            <person name="Hughes K."/>
            <person name="Justo A."/>
            <person name="Karasinski D."/>
            <person name="Kautmanova I."/>
            <person name="Kiss B."/>
            <person name="Kocsube S."/>
            <person name="Kotiranta H."/>
            <person name="LaButti K.M."/>
            <person name="Lechner B.E."/>
            <person name="Liimatainen K."/>
            <person name="Lipzen A."/>
            <person name="Lukacs Z."/>
            <person name="Mihaltcheva S."/>
            <person name="Morgado L.N."/>
            <person name="Niskanen T."/>
            <person name="Noordeloos M.E."/>
            <person name="Ohm R.A."/>
            <person name="Ortiz-Santana B."/>
            <person name="Ovrebo C."/>
            <person name="Racz N."/>
            <person name="Riley R."/>
            <person name="Savchenko A."/>
            <person name="Shiryaev A."/>
            <person name="Soop K."/>
            <person name="Spirin V."/>
            <person name="Szebenyi C."/>
            <person name="Tomsovsky M."/>
            <person name="Tulloss R.E."/>
            <person name="Uehling J."/>
            <person name="Grigoriev I.V."/>
            <person name="Vagvolgyi C."/>
            <person name="Papp T."/>
            <person name="Martin F.M."/>
            <person name="Miettinen O."/>
            <person name="Hibbett D.S."/>
            <person name="Nagy L.G."/>
        </authorList>
    </citation>
    <scope>NUCLEOTIDE SEQUENCE [LARGE SCALE GENOMIC DNA]</scope>
    <source>
        <strain evidence="2 3">CBS 121175</strain>
    </source>
</reference>
<keyword evidence="3" id="KW-1185">Reference proteome</keyword>
<accession>A0A5C3KBP7</accession>
<dbReference type="STRING" id="230819.A0A5C3KBP7"/>
<evidence type="ECO:0000313" key="2">
    <source>
        <dbReference type="EMBL" id="TFK17177.1"/>
    </source>
</evidence>
<feature type="compositionally biased region" description="Basic residues" evidence="1">
    <location>
        <begin position="250"/>
        <end position="260"/>
    </location>
</feature>
<dbReference type="OrthoDB" id="2686745at2759"/>
<proteinExistence type="predicted"/>
<protein>
    <submittedName>
        <fullName evidence="2">Uncharacterized protein</fullName>
    </submittedName>
</protein>
<evidence type="ECO:0000313" key="3">
    <source>
        <dbReference type="Proteomes" id="UP000307440"/>
    </source>
</evidence>
<organism evidence="2 3">
    <name type="scientific">Coprinopsis marcescibilis</name>
    <name type="common">Agaric fungus</name>
    <name type="synonym">Psathyrella marcescibilis</name>
    <dbReference type="NCBI Taxonomy" id="230819"/>
    <lineage>
        <taxon>Eukaryota</taxon>
        <taxon>Fungi</taxon>
        <taxon>Dikarya</taxon>
        <taxon>Basidiomycota</taxon>
        <taxon>Agaricomycotina</taxon>
        <taxon>Agaricomycetes</taxon>
        <taxon>Agaricomycetidae</taxon>
        <taxon>Agaricales</taxon>
        <taxon>Agaricineae</taxon>
        <taxon>Psathyrellaceae</taxon>
        <taxon>Coprinopsis</taxon>
    </lineage>
</organism>
<dbReference type="EMBL" id="ML210555">
    <property type="protein sequence ID" value="TFK17177.1"/>
    <property type="molecule type" value="Genomic_DNA"/>
</dbReference>
<name>A0A5C3KBP7_COPMA</name>
<dbReference type="Proteomes" id="UP000307440">
    <property type="component" value="Unassembled WGS sequence"/>
</dbReference>